<dbReference type="Pfam" id="PF22817">
    <property type="entry name" value="ApeP-like"/>
    <property type="match status" value="1"/>
</dbReference>
<organism evidence="1 2">
    <name type="scientific">Candidatus Odyssella acanthamoebae</name>
    <dbReference type="NCBI Taxonomy" id="91604"/>
    <lineage>
        <taxon>Bacteria</taxon>
        <taxon>Pseudomonadati</taxon>
        <taxon>Pseudomonadota</taxon>
        <taxon>Alphaproteobacteria</taxon>
        <taxon>Holosporales</taxon>
        <taxon>Candidatus Paracaedibacteraceae</taxon>
        <taxon>Candidatus Odyssella</taxon>
    </lineage>
</organism>
<dbReference type="eggNOG" id="COG4706">
    <property type="taxonomic scope" value="Bacteria"/>
</dbReference>
<proteinExistence type="predicted"/>
<name>A0A077AVF0_9PROT</name>
<dbReference type="Proteomes" id="UP000028926">
    <property type="component" value="Chromosome"/>
</dbReference>
<dbReference type="RefSeq" id="WP_038464732.1">
    <property type="nucleotide sequence ID" value="NZ_CP008941.1"/>
</dbReference>
<keyword evidence="2" id="KW-1185">Reference proteome</keyword>
<dbReference type="HOGENOM" id="CLU_116661_1_0_5"/>
<dbReference type="Gene3D" id="3.10.129.10">
    <property type="entry name" value="Hotdog Thioesterase"/>
    <property type="match status" value="1"/>
</dbReference>
<reference evidence="1 2" key="1">
    <citation type="submission" date="2014-07" db="EMBL/GenBank/DDBJ databases">
        <title>Comparative genomic insights into amoeba endosymbionts belonging to the families of Holosporaceae and Candidatus Midichloriaceae within Rickettsiales.</title>
        <authorList>
            <person name="Wang Z."/>
            <person name="Wu M."/>
        </authorList>
    </citation>
    <scope>NUCLEOTIDE SEQUENCE [LARGE SCALE GENOMIC DNA]</scope>
    <source>
        <strain evidence="1">PRA3</strain>
    </source>
</reference>
<dbReference type="AlphaFoldDB" id="A0A077AVF0"/>
<accession>A0A077AVF0</accession>
<dbReference type="EMBL" id="CP008941">
    <property type="protein sequence ID" value="AIK96376.1"/>
    <property type="molecule type" value="Genomic_DNA"/>
</dbReference>
<dbReference type="STRING" id="91604.ID47_05965"/>
<protein>
    <recommendedName>
        <fullName evidence="3">3-hydroxylacyl-ACP dehydratase</fullName>
    </recommendedName>
</protein>
<dbReference type="OrthoDB" id="9800188at2"/>
<evidence type="ECO:0000313" key="1">
    <source>
        <dbReference type="EMBL" id="AIK96376.1"/>
    </source>
</evidence>
<dbReference type="SUPFAM" id="SSF54637">
    <property type="entry name" value="Thioesterase/thiol ester dehydrase-isomerase"/>
    <property type="match status" value="1"/>
</dbReference>
<gene>
    <name evidence="1" type="ORF">ID47_05965</name>
</gene>
<sequence length="147" mass="16426">MIKYQDLCLADILPHKAPMILLDKVIEFREDLIHTSVTITKESLFLANGNVPSYIGLEYMAQAIAAWNGIVSRQLPPSQQRLGFLLGTRKLKLQRPAFPVGIKLDVFGRCNYTDGEMGSFDCWIDHEGTQVASATLTVFQPQSIESL</sequence>
<dbReference type="InterPro" id="IPR016776">
    <property type="entry name" value="ApeP-like_dehydratase"/>
</dbReference>
<dbReference type="InterPro" id="IPR029069">
    <property type="entry name" value="HotDog_dom_sf"/>
</dbReference>
<dbReference type="PIRSF" id="PIRSF020565">
    <property type="entry name" value="3Ho_Ac_ACP_DH_prd"/>
    <property type="match status" value="1"/>
</dbReference>
<evidence type="ECO:0000313" key="2">
    <source>
        <dbReference type="Proteomes" id="UP000028926"/>
    </source>
</evidence>
<dbReference type="KEGG" id="paca:ID47_05965"/>
<evidence type="ECO:0008006" key="3">
    <source>
        <dbReference type="Google" id="ProtNLM"/>
    </source>
</evidence>